<feature type="non-terminal residue" evidence="2">
    <location>
        <position position="1"/>
    </location>
</feature>
<evidence type="ECO:0000313" key="2">
    <source>
        <dbReference type="EMBL" id="CAF1654245.1"/>
    </source>
</evidence>
<reference evidence="2" key="1">
    <citation type="submission" date="2021-02" db="EMBL/GenBank/DDBJ databases">
        <authorList>
            <person name="Nowell W R."/>
        </authorList>
    </citation>
    <scope>NUCLEOTIDE SEQUENCE</scope>
</reference>
<evidence type="ECO:0000313" key="3">
    <source>
        <dbReference type="Proteomes" id="UP000663870"/>
    </source>
</evidence>
<comment type="caution">
    <text evidence="2">The sequence shown here is derived from an EMBL/GenBank/DDBJ whole genome shotgun (WGS) entry which is preliminary data.</text>
</comment>
<dbReference type="AlphaFoldDB" id="A0A816F2U8"/>
<dbReference type="EMBL" id="CAJNOL010011221">
    <property type="protein sequence ID" value="CAF1654245.1"/>
    <property type="molecule type" value="Genomic_DNA"/>
</dbReference>
<evidence type="ECO:0000313" key="1">
    <source>
        <dbReference type="EMBL" id="CAF1498384.1"/>
    </source>
</evidence>
<name>A0A816F2U8_9BILA</name>
<gene>
    <name evidence="2" type="ORF">JXQ802_LOCUS55027</name>
    <name evidence="1" type="ORF">PYM288_LOCUS38513</name>
</gene>
<sequence>MRFSDFIIHQYPQKNCFSSTTAHSVAIEFGSYIVRVI</sequence>
<organism evidence="2 3">
    <name type="scientific">Rotaria sordida</name>
    <dbReference type="NCBI Taxonomy" id="392033"/>
    <lineage>
        <taxon>Eukaryota</taxon>
        <taxon>Metazoa</taxon>
        <taxon>Spiralia</taxon>
        <taxon>Gnathifera</taxon>
        <taxon>Rotifera</taxon>
        <taxon>Eurotatoria</taxon>
        <taxon>Bdelloidea</taxon>
        <taxon>Philodinida</taxon>
        <taxon>Philodinidae</taxon>
        <taxon>Rotaria</taxon>
    </lineage>
</organism>
<keyword evidence="3" id="KW-1185">Reference proteome</keyword>
<accession>A0A816F2U8</accession>
<dbReference type="Proteomes" id="UP000663854">
    <property type="component" value="Unassembled WGS sequence"/>
</dbReference>
<dbReference type="EMBL" id="CAJNOH010009446">
    <property type="protein sequence ID" value="CAF1498384.1"/>
    <property type="molecule type" value="Genomic_DNA"/>
</dbReference>
<proteinExistence type="predicted"/>
<dbReference type="Proteomes" id="UP000663870">
    <property type="component" value="Unassembled WGS sequence"/>
</dbReference>
<protein>
    <submittedName>
        <fullName evidence="2">Uncharacterized protein</fullName>
    </submittedName>
</protein>